<dbReference type="SUPFAM" id="SSF81901">
    <property type="entry name" value="HCP-like"/>
    <property type="match status" value="1"/>
</dbReference>
<evidence type="ECO:0000313" key="3">
    <source>
        <dbReference type="Proteomes" id="UP001470230"/>
    </source>
</evidence>
<keyword evidence="1" id="KW-0802">TPR repeat</keyword>
<comment type="caution">
    <text evidence="2">The sequence shown here is derived from an EMBL/GenBank/DDBJ whole genome shotgun (WGS) entry which is preliminary data.</text>
</comment>
<name>A0ABR2GPF4_9EUKA</name>
<dbReference type="EMBL" id="JAPFFF010000079">
    <property type="protein sequence ID" value="KAK8835546.1"/>
    <property type="molecule type" value="Genomic_DNA"/>
</dbReference>
<dbReference type="PROSITE" id="PS50005">
    <property type="entry name" value="TPR"/>
    <property type="match status" value="1"/>
</dbReference>
<evidence type="ECO:0008006" key="4">
    <source>
        <dbReference type="Google" id="ProtNLM"/>
    </source>
</evidence>
<keyword evidence="3" id="KW-1185">Reference proteome</keyword>
<dbReference type="Gene3D" id="1.25.40.10">
    <property type="entry name" value="Tetratricopeptide repeat domain"/>
    <property type="match status" value="1"/>
</dbReference>
<gene>
    <name evidence="2" type="ORF">M9Y10_042432</name>
</gene>
<organism evidence="2 3">
    <name type="scientific">Tritrichomonas musculus</name>
    <dbReference type="NCBI Taxonomy" id="1915356"/>
    <lineage>
        <taxon>Eukaryota</taxon>
        <taxon>Metamonada</taxon>
        <taxon>Parabasalia</taxon>
        <taxon>Tritrichomonadida</taxon>
        <taxon>Tritrichomonadidae</taxon>
        <taxon>Tritrichomonas</taxon>
    </lineage>
</organism>
<dbReference type="InterPro" id="IPR019734">
    <property type="entry name" value="TPR_rpt"/>
</dbReference>
<evidence type="ECO:0000313" key="2">
    <source>
        <dbReference type="EMBL" id="KAK8835546.1"/>
    </source>
</evidence>
<reference evidence="2 3" key="1">
    <citation type="submission" date="2024-04" db="EMBL/GenBank/DDBJ databases">
        <title>Tritrichomonas musculus Genome.</title>
        <authorList>
            <person name="Alves-Ferreira E."/>
            <person name="Grigg M."/>
            <person name="Lorenzi H."/>
            <person name="Galac M."/>
        </authorList>
    </citation>
    <scope>NUCLEOTIDE SEQUENCE [LARGE SCALE GENOMIC DNA]</scope>
    <source>
        <strain evidence="2 3">EAF2021</strain>
    </source>
</reference>
<sequence length="363" mass="40574">MATKENFEAKVTELWNRVQSNEESLEERKNILNESDELMANPDFLSNPFLVSKLKLIMHKAGKPTDLAALATEFEGFAKLQPSTDVWICLAETYLHQGKADAAVSPLEFAQALGENVDVLILLSLCYRRIEKKDTKKSLDYAKQAVKLDLKNGKAWGNLGIALLSEAGHENIVQASKAFKCAINNGQQNNADVLMNLGTVYELLLNFMEAMRCYEEAIRIAGKWQVALDSLGRLQTRLSNVISRSEAIPKIRPAKKAKMLERVKDDDEYLFVEAPFSNDDPSQIILCMNKATEVFAFGIIKTMRAYIIPEKSVLKLKVPEFSNLEINGKTIKYYIIDDQRKVKITHGATPANVSPVSISSTIA</sequence>
<dbReference type="InterPro" id="IPR011990">
    <property type="entry name" value="TPR-like_helical_dom_sf"/>
</dbReference>
<evidence type="ECO:0000256" key="1">
    <source>
        <dbReference type="PROSITE-ProRule" id="PRU00339"/>
    </source>
</evidence>
<feature type="repeat" description="TPR" evidence="1">
    <location>
        <begin position="191"/>
        <end position="224"/>
    </location>
</feature>
<protein>
    <recommendedName>
        <fullName evidence="4">TPR Domain containing protein</fullName>
    </recommendedName>
</protein>
<proteinExistence type="predicted"/>
<dbReference type="Proteomes" id="UP001470230">
    <property type="component" value="Unassembled WGS sequence"/>
</dbReference>
<dbReference type="SMART" id="SM00028">
    <property type="entry name" value="TPR"/>
    <property type="match status" value="3"/>
</dbReference>
<accession>A0ABR2GPF4</accession>